<organism evidence="9 10">
    <name type="scientific">Candidatus Nealsonbacteria bacterium CG_4_9_14_3_um_filter_37_13</name>
    <dbReference type="NCBI Taxonomy" id="1974695"/>
    <lineage>
        <taxon>Bacteria</taxon>
        <taxon>Candidatus Nealsoniibacteriota</taxon>
    </lineage>
</organism>
<keyword evidence="1 6" id="KW-0813">Transport</keyword>
<comment type="function">
    <text evidence="6">Ferredoxins are iron-sulfur proteins that transfer electrons in a wide variety of metabolic reactions.</text>
</comment>
<gene>
    <name evidence="9" type="ORF">CO145_01310</name>
</gene>
<dbReference type="EMBL" id="PFVR01000044">
    <property type="protein sequence ID" value="PJA84381.1"/>
    <property type="molecule type" value="Genomic_DNA"/>
</dbReference>
<dbReference type="GO" id="GO:0009055">
    <property type="term" value="F:electron transfer activity"/>
    <property type="evidence" value="ECO:0007669"/>
    <property type="project" value="UniProtKB-UniRule"/>
</dbReference>
<feature type="region of interest" description="Disordered" evidence="7">
    <location>
        <begin position="41"/>
        <end position="61"/>
    </location>
</feature>
<reference evidence="10" key="1">
    <citation type="submission" date="2017-09" db="EMBL/GenBank/DDBJ databases">
        <title>Depth-based differentiation of microbial function through sediment-hosted aquifers and enrichment of novel symbionts in the deep terrestrial subsurface.</title>
        <authorList>
            <person name="Probst A.J."/>
            <person name="Ladd B."/>
            <person name="Jarett J.K."/>
            <person name="Geller-Mcgrath D.E."/>
            <person name="Sieber C.M.K."/>
            <person name="Emerson J.B."/>
            <person name="Anantharaman K."/>
            <person name="Thomas B.C."/>
            <person name="Malmstrom R."/>
            <person name="Stieglmeier M."/>
            <person name="Klingl A."/>
            <person name="Woyke T."/>
            <person name="Ryan C.M."/>
            <person name="Banfield J.F."/>
        </authorList>
    </citation>
    <scope>NUCLEOTIDE SEQUENCE [LARGE SCALE GENOMIC DNA]</scope>
</reference>
<keyword evidence="3 6" id="KW-0249">Electron transport</keyword>
<dbReference type="GO" id="GO:0005506">
    <property type="term" value="F:iron ion binding"/>
    <property type="evidence" value="ECO:0007669"/>
    <property type="project" value="UniProtKB-UniRule"/>
</dbReference>
<dbReference type="PANTHER" id="PTHR36923">
    <property type="entry name" value="FERREDOXIN"/>
    <property type="match status" value="1"/>
</dbReference>
<proteinExistence type="predicted"/>
<feature type="compositionally biased region" description="Basic and acidic residues" evidence="7">
    <location>
        <begin position="41"/>
        <end position="51"/>
    </location>
</feature>
<evidence type="ECO:0000256" key="2">
    <source>
        <dbReference type="ARBA" id="ARBA00022723"/>
    </source>
</evidence>
<dbReference type="SUPFAM" id="SSF54862">
    <property type="entry name" value="4Fe-4S ferredoxins"/>
    <property type="match status" value="1"/>
</dbReference>
<evidence type="ECO:0000256" key="4">
    <source>
        <dbReference type="ARBA" id="ARBA00023004"/>
    </source>
</evidence>
<dbReference type="InterPro" id="IPR017900">
    <property type="entry name" value="4Fe4S_Fe_S_CS"/>
</dbReference>
<dbReference type="Proteomes" id="UP000231034">
    <property type="component" value="Unassembled WGS sequence"/>
</dbReference>
<keyword evidence="4 6" id="KW-0408">Iron</keyword>
<protein>
    <recommendedName>
        <fullName evidence="6">Ferredoxin</fullName>
    </recommendedName>
</protein>
<dbReference type="PROSITE" id="PS00198">
    <property type="entry name" value="4FE4S_FER_1"/>
    <property type="match status" value="1"/>
</dbReference>
<comment type="caution">
    <text evidence="9">The sequence shown here is derived from an EMBL/GenBank/DDBJ whole genome shotgun (WGS) entry which is preliminary data.</text>
</comment>
<accession>A0A2M7Z570</accession>
<evidence type="ECO:0000256" key="7">
    <source>
        <dbReference type="SAM" id="MobiDB-lite"/>
    </source>
</evidence>
<evidence type="ECO:0000313" key="9">
    <source>
        <dbReference type="EMBL" id="PJA84381.1"/>
    </source>
</evidence>
<evidence type="ECO:0000313" key="10">
    <source>
        <dbReference type="Proteomes" id="UP000231034"/>
    </source>
</evidence>
<dbReference type="GO" id="GO:0051536">
    <property type="term" value="F:iron-sulfur cluster binding"/>
    <property type="evidence" value="ECO:0007669"/>
    <property type="project" value="UniProtKB-KW"/>
</dbReference>
<evidence type="ECO:0000256" key="3">
    <source>
        <dbReference type="ARBA" id="ARBA00022982"/>
    </source>
</evidence>
<feature type="domain" description="4Fe-4S ferredoxin-type" evidence="8">
    <location>
        <begin position="1"/>
        <end position="28"/>
    </location>
</feature>
<dbReference type="PRINTS" id="PR00352">
    <property type="entry name" value="3FE4SFRDOXIN"/>
</dbReference>
<dbReference type="InterPro" id="IPR051269">
    <property type="entry name" value="Fe-S_cluster_ET"/>
</dbReference>
<evidence type="ECO:0000259" key="8">
    <source>
        <dbReference type="PROSITE" id="PS51379"/>
    </source>
</evidence>
<dbReference type="InterPro" id="IPR001080">
    <property type="entry name" value="3Fe4S_ferredoxin"/>
</dbReference>
<evidence type="ECO:0000256" key="6">
    <source>
        <dbReference type="RuleBase" id="RU368020"/>
    </source>
</evidence>
<dbReference type="Gene3D" id="3.30.70.20">
    <property type="match status" value="1"/>
</dbReference>
<name>A0A2M7Z570_9BACT</name>
<evidence type="ECO:0000256" key="5">
    <source>
        <dbReference type="ARBA" id="ARBA00023014"/>
    </source>
</evidence>
<evidence type="ECO:0000256" key="1">
    <source>
        <dbReference type="ARBA" id="ARBA00022448"/>
    </source>
</evidence>
<keyword evidence="5 6" id="KW-0411">Iron-sulfur</keyword>
<dbReference type="Pfam" id="PF13370">
    <property type="entry name" value="Fer4_13"/>
    <property type="match status" value="1"/>
</dbReference>
<keyword evidence="2 6" id="KW-0479">Metal-binding</keyword>
<sequence length="61" mass="6512">MVKVDKEKCIGCGLCSNLCPEVFELAEDGKAKVKENADLEKNKEGVKEAKESCPAGAIENA</sequence>
<dbReference type="AlphaFoldDB" id="A0A2M7Z570"/>
<dbReference type="PROSITE" id="PS51379">
    <property type="entry name" value="4FE4S_FER_2"/>
    <property type="match status" value="1"/>
</dbReference>
<dbReference type="InterPro" id="IPR017896">
    <property type="entry name" value="4Fe4S_Fe-S-bd"/>
</dbReference>
<dbReference type="PANTHER" id="PTHR36923:SF3">
    <property type="entry name" value="FERREDOXIN"/>
    <property type="match status" value="1"/>
</dbReference>